<sequence length="70" mass="7686">MEFFLTMSGTPIIGTIRSLNGKRQRTSSRQFPAKLGSCGGYVVKRYKEHSGAAVRPSLEEILEKIQLASG</sequence>
<dbReference type="EMBL" id="PGOL01003807">
    <property type="protein sequence ID" value="PKI39537.1"/>
    <property type="molecule type" value="Genomic_DNA"/>
</dbReference>
<evidence type="ECO:0000313" key="2">
    <source>
        <dbReference type="Proteomes" id="UP000233551"/>
    </source>
</evidence>
<evidence type="ECO:0000313" key="1">
    <source>
        <dbReference type="EMBL" id="PKI39537.1"/>
    </source>
</evidence>
<dbReference type="Proteomes" id="UP000233551">
    <property type="component" value="Unassembled WGS sequence"/>
</dbReference>
<organism evidence="1 2">
    <name type="scientific">Punica granatum</name>
    <name type="common">Pomegranate</name>
    <dbReference type="NCBI Taxonomy" id="22663"/>
    <lineage>
        <taxon>Eukaryota</taxon>
        <taxon>Viridiplantae</taxon>
        <taxon>Streptophyta</taxon>
        <taxon>Embryophyta</taxon>
        <taxon>Tracheophyta</taxon>
        <taxon>Spermatophyta</taxon>
        <taxon>Magnoliopsida</taxon>
        <taxon>eudicotyledons</taxon>
        <taxon>Gunneridae</taxon>
        <taxon>Pentapetalae</taxon>
        <taxon>rosids</taxon>
        <taxon>malvids</taxon>
        <taxon>Myrtales</taxon>
        <taxon>Lythraceae</taxon>
        <taxon>Punica</taxon>
    </lineage>
</organism>
<gene>
    <name evidence="1" type="ORF">CRG98_040007</name>
</gene>
<proteinExistence type="predicted"/>
<accession>A0A2I0I6D0</accession>
<protein>
    <submittedName>
        <fullName evidence="1">Uncharacterized protein</fullName>
    </submittedName>
</protein>
<comment type="caution">
    <text evidence="1">The sequence shown here is derived from an EMBL/GenBank/DDBJ whole genome shotgun (WGS) entry which is preliminary data.</text>
</comment>
<keyword evidence="2" id="KW-1185">Reference proteome</keyword>
<reference evidence="1 2" key="1">
    <citation type="submission" date="2017-11" db="EMBL/GenBank/DDBJ databases">
        <title>De-novo sequencing of pomegranate (Punica granatum L.) genome.</title>
        <authorList>
            <person name="Akparov Z."/>
            <person name="Amiraslanov A."/>
            <person name="Hajiyeva S."/>
            <person name="Abbasov M."/>
            <person name="Kaur K."/>
            <person name="Hamwieh A."/>
            <person name="Solovyev V."/>
            <person name="Salamov A."/>
            <person name="Braich B."/>
            <person name="Kosarev P."/>
            <person name="Mahmoud A."/>
            <person name="Hajiyev E."/>
            <person name="Babayeva S."/>
            <person name="Izzatullayeva V."/>
            <person name="Mammadov A."/>
            <person name="Mammadov A."/>
            <person name="Sharifova S."/>
            <person name="Ojaghi J."/>
            <person name="Eynullazada K."/>
            <person name="Bayramov B."/>
            <person name="Abdulazimova A."/>
            <person name="Shahmuradov I."/>
        </authorList>
    </citation>
    <scope>NUCLEOTIDE SEQUENCE [LARGE SCALE GENOMIC DNA]</scope>
    <source>
        <strain evidence="2">cv. AG2017</strain>
        <tissue evidence="1">Leaf</tissue>
    </source>
</reference>
<name>A0A2I0I6D0_PUNGR</name>
<dbReference type="AlphaFoldDB" id="A0A2I0I6D0"/>